<dbReference type="EMBL" id="CANTFK010000766">
    <property type="protein sequence ID" value="CAI5725644.1"/>
    <property type="molecule type" value="Genomic_DNA"/>
</dbReference>
<sequence>MDTYTFCTALGKEEANRQLRIHYENWVTEKDIGALAAAGINSLRIPYGLDILLDMHGLINSQNGFDNSGRSMSVKWTSIASTQPLRTTTFRALAYSSSRMGWYF</sequence>
<dbReference type="PANTHER" id="PTHR31297:SF38">
    <property type="entry name" value="X8 DOMAIN-CONTAINING PROTEIN"/>
    <property type="match status" value="1"/>
</dbReference>
<organism evidence="4 6">
    <name type="scientific">Peronospora farinosa</name>
    <dbReference type="NCBI Taxonomy" id="134698"/>
    <lineage>
        <taxon>Eukaryota</taxon>
        <taxon>Sar</taxon>
        <taxon>Stramenopiles</taxon>
        <taxon>Oomycota</taxon>
        <taxon>Peronosporomycetes</taxon>
        <taxon>Peronosporales</taxon>
        <taxon>Peronosporaceae</taxon>
        <taxon>Peronospora</taxon>
    </lineage>
</organism>
<accession>A0AAV0TQ64</accession>
<dbReference type="GO" id="GO:0008422">
    <property type="term" value="F:beta-glucosidase activity"/>
    <property type="evidence" value="ECO:0007669"/>
    <property type="project" value="TreeGrafter"/>
</dbReference>
<evidence type="ECO:0000256" key="2">
    <source>
        <dbReference type="ARBA" id="ARBA00023295"/>
    </source>
</evidence>
<proteinExistence type="predicted"/>
<evidence type="ECO:0000313" key="6">
    <source>
        <dbReference type="Proteomes" id="UP001159659"/>
    </source>
</evidence>
<protein>
    <recommendedName>
        <fullName evidence="7">Glycoside hydrolase family 5 domain-containing protein</fullName>
    </recommendedName>
</protein>
<keyword evidence="2" id="KW-0326">Glycosidase</keyword>
<reference evidence="4" key="2">
    <citation type="submission" date="2022-12" db="EMBL/GenBank/DDBJ databases">
        <authorList>
            <person name="Webb A."/>
        </authorList>
    </citation>
    <scope>NUCLEOTIDE SEQUENCE</scope>
    <source>
        <strain evidence="4">Pf2</strain>
    </source>
</reference>
<dbReference type="Proteomes" id="UP001159659">
    <property type="component" value="Unassembled WGS sequence"/>
</dbReference>
<comment type="caution">
    <text evidence="4">The sequence shown here is derived from an EMBL/GenBank/DDBJ whole genome shotgun (WGS) entry which is preliminary data.</text>
</comment>
<dbReference type="AlphaFoldDB" id="A0AAV0TQ64"/>
<evidence type="ECO:0000256" key="1">
    <source>
        <dbReference type="ARBA" id="ARBA00022801"/>
    </source>
</evidence>
<dbReference type="EMBL" id="CAKLBC010000339">
    <property type="protein sequence ID" value="CAH0485987.1"/>
    <property type="molecule type" value="Genomic_DNA"/>
</dbReference>
<dbReference type="SUPFAM" id="SSF51445">
    <property type="entry name" value="(Trans)glycosidases"/>
    <property type="match status" value="1"/>
</dbReference>
<name>A0AAV0TQ64_9STRA</name>
<dbReference type="GO" id="GO:0009986">
    <property type="term" value="C:cell surface"/>
    <property type="evidence" value="ECO:0007669"/>
    <property type="project" value="TreeGrafter"/>
</dbReference>
<keyword evidence="5" id="KW-1185">Reference proteome</keyword>
<evidence type="ECO:0008006" key="7">
    <source>
        <dbReference type="Google" id="ProtNLM"/>
    </source>
</evidence>
<dbReference type="PANTHER" id="PTHR31297">
    <property type="entry name" value="GLUCAN ENDO-1,6-BETA-GLUCOSIDASE B"/>
    <property type="match status" value="1"/>
</dbReference>
<reference evidence="3 5" key="1">
    <citation type="submission" date="2021-11" db="EMBL/GenBank/DDBJ databases">
        <authorList>
            <person name="Islam A."/>
            <person name="Islam S."/>
            <person name="Flora M.S."/>
            <person name="Rahman M."/>
            <person name="Ziaur R.M."/>
            <person name="Epstein J.H."/>
            <person name="Hassan M."/>
            <person name="Klassen M."/>
            <person name="Woodard K."/>
            <person name="Webb A."/>
            <person name="Webby R.J."/>
            <person name="El Zowalaty M.E."/>
        </authorList>
    </citation>
    <scope>NUCLEOTIDE SEQUENCE [LARGE SCALE GENOMIC DNA]</scope>
    <source>
        <strain evidence="3">Pf1</strain>
    </source>
</reference>
<gene>
    <name evidence="3" type="ORF">PFR001_LOCUS1644</name>
    <name evidence="4" type="ORF">PFR002_LOCUS5162</name>
</gene>
<dbReference type="InterPro" id="IPR017853">
    <property type="entry name" value="GH"/>
</dbReference>
<dbReference type="GO" id="GO:0009251">
    <property type="term" value="P:glucan catabolic process"/>
    <property type="evidence" value="ECO:0007669"/>
    <property type="project" value="TreeGrafter"/>
</dbReference>
<evidence type="ECO:0000313" key="3">
    <source>
        <dbReference type="EMBL" id="CAH0485987.1"/>
    </source>
</evidence>
<dbReference type="Proteomes" id="UP001157938">
    <property type="component" value="Unassembled WGS sequence"/>
</dbReference>
<dbReference type="InterPro" id="IPR050386">
    <property type="entry name" value="Glycosyl_hydrolase_5"/>
</dbReference>
<dbReference type="Gene3D" id="3.20.20.80">
    <property type="entry name" value="Glycosidases"/>
    <property type="match status" value="1"/>
</dbReference>
<keyword evidence="1" id="KW-0378">Hydrolase</keyword>
<evidence type="ECO:0000313" key="4">
    <source>
        <dbReference type="EMBL" id="CAI5725644.1"/>
    </source>
</evidence>
<evidence type="ECO:0000313" key="5">
    <source>
        <dbReference type="Proteomes" id="UP001157938"/>
    </source>
</evidence>
<dbReference type="GO" id="GO:0005576">
    <property type="term" value="C:extracellular region"/>
    <property type="evidence" value="ECO:0007669"/>
    <property type="project" value="TreeGrafter"/>
</dbReference>